<comment type="caution">
    <text evidence="3">The sequence shown here is derived from an EMBL/GenBank/DDBJ whole genome shotgun (WGS) entry which is preliminary data.</text>
</comment>
<dbReference type="InterPro" id="IPR007167">
    <property type="entry name" value="Fe-transptr_FeoA-like"/>
</dbReference>
<keyword evidence="1" id="KW-0408">Iron</keyword>
<dbReference type="InterPro" id="IPR008988">
    <property type="entry name" value="Transcriptional_repressor_C"/>
</dbReference>
<dbReference type="Pfam" id="PF04023">
    <property type="entry name" value="FeoA"/>
    <property type="match status" value="1"/>
</dbReference>
<dbReference type="PANTHER" id="PTHR42954:SF2">
    <property type="entry name" value="FE(2+) TRANSPORT PROTEIN A"/>
    <property type="match status" value="1"/>
</dbReference>
<sequence>MKKGATGVVTAVEDTYSADPIARRLRELGFVQGEPVRVVARGPLGGDPLLVQIGYTRFALRKAEAARVSVAVEAAA</sequence>
<dbReference type="GO" id="GO:0046914">
    <property type="term" value="F:transition metal ion binding"/>
    <property type="evidence" value="ECO:0007669"/>
    <property type="project" value="InterPro"/>
</dbReference>
<dbReference type="EMBL" id="JACGXL010000001">
    <property type="protein sequence ID" value="MBA8886418.1"/>
    <property type="molecule type" value="Genomic_DNA"/>
</dbReference>
<accession>A0A839EYZ7</accession>
<evidence type="ECO:0000313" key="4">
    <source>
        <dbReference type="Proteomes" id="UP000550401"/>
    </source>
</evidence>
<gene>
    <name evidence="3" type="ORF">FHW12_000609</name>
</gene>
<feature type="domain" description="Ferrous iron transporter FeoA-like" evidence="2">
    <location>
        <begin position="1"/>
        <end position="72"/>
    </location>
</feature>
<dbReference type="PANTHER" id="PTHR42954">
    <property type="entry name" value="FE(2+) TRANSPORT PROTEIN A"/>
    <property type="match status" value="1"/>
</dbReference>
<dbReference type="InterPro" id="IPR038157">
    <property type="entry name" value="FeoA_core_dom"/>
</dbReference>
<evidence type="ECO:0000313" key="3">
    <source>
        <dbReference type="EMBL" id="MBA8886418.1"/>
    </source>
</evidence>
<evidence type="ECO:0000256" key="1">
    <source>
        <dbReference type="ARBA" id="ARBA00023004"/>
    </source>
</evidence>
<name>A0A839EYZ7_9GAMM</name>
<protein>
    <submittedName>
        <fullName evidence="3">Ferrous iron transport protein A</fullName>
    </submittedName>
</protein>
<dbReference type="Proteomes" id="UP000550401">
    <property type="component" value="Unassembled WGS sequence"/>
</dbReference>
<dbReference type="SMART" id="SM00899">
    <property type="entry name" value="FeoA"/>
    <property type="match status" value="1"/>
</dbReference>
<dbReference type="Gene3D" id="2.30.30.90">
    <property type="match status" value="1"/>
</dbReference>
<dbReference type="InterPro" id="IPR052713">
    <property type="entry name" value="FeoA"/>
</dbReference>
<evidence type="ECO:0000259" key="2">
    <source>
        <dbReference type="SMART" id="SM00899"/>
    </source>
</evidence>
<proteinExistence type="predicted"/>
<reference evidence="3 4" key="1">
    <citation type="submission" date="2020-07" db="EMBL/GenBank/DDBJ databases">
        <title>Genomic Encyclopedia of Type Strains, Phase IV (KMG-V): Genome sequencing to study the core and pangenomes of soil and plant-associated prokaryotes.</title>
        <authorList>
            <person name="Whitman W."/>
        </authorList>
    </citation>
    <scope>NUCLEOTIDE SEQUENCE [LARGE SCALE GENOMIC DNA]</scope>
    <source>
        <strain evidence="3 4">RH2WT43</strain>
    </source>
</reference>
<dbReference type="AlphaFoldDB" id="A0A839EYZ7"/>
<organism evidence="3 4">
    <name type="scientific">Dokdonella fugitiva</name>
    <dbReference type="NCBI Taxonomy" id="328517"/>
    <lineage>
        <taxon>Bacteria</taxon>
        <taxon>Pseudomonadati</taxon>
        <taxon>Pseudomonadota</taxon>
        <taxon>Gammaproteobacteria</taxon>
        <taxon>Lysobacterales</taxon>
        <taxon>Rhodanobacteraceae</taxon>
        <taxon>Dokdonella</taxon>
    </lineage>
</organism>
<keyword evidence="4" id="KW-1185">Reference proteome</keyword>
<dbReference type="SUPFAM" id="SSF50037">
    <property type="entry name" value="C-terminal domain of transcriptional repressors"/>
    <property type="match status" value="1"/>
</dbReference>